<reference evidence="2 3" key="1">
    <citation type="journal article" date="2020" name="Arch. Microbiol.">
        <title>Bradyrhizobium uaiense sp. nov., a new highly efficient cowpea symbiont.</title>
        <authorList>
            <person name="Cabral Michel D."/>
            <person name="Azarias Guimaraes A."/>
            <person name="Martins da Costa E."/>
            <person name="Soares de Carvalho T."/>
            <person name="Balsanelli E."/>
            <person name="Willems A."/>
            <person name="Maltempi de Souza E."/>
            <person name="de Souza Moreira F.M."/>
        </authorList>
    </citation>
    <scope>NUCLEOTIDE SEQUENCE [LARGE SCALE GENOMIC DNA]</scope>
    <source>
        <strain evidence="2 3">UFLA 03-164</strain>
    </source>
</reference>
<dbReference type="NCBIfam" id="TIGR01444">
    <property type="entry name" value="fkbM_fam"/>
    <property type="match status" value="1"/>
</dbReference>
<dbReference type="InterPro" id="IPR052514">
    <property type="entry name" value="SAM-dependent_MTase"/>
</dbReference>
<dbReference type="EMBL" id="VKHP01000059">
    <property type="protein sequence ID" value="NEU97457.1"/>
    <property type="molecule type" value="Genomic_DNA"/>
</dbReference>
<dbReference type="SUPFAM" id="SSF53335">
    <property type="entry name" value="S-adenosyl-L-methionine-dependent methyltransferases"/>
    <property type="match status" value="1"/>
</dbReference>
<evidence type="ECO:0000259" key="1">
    <source>
        <dbReference type="Pfam" id="PF05050"/>
    </source>
</evidence>
<dbReference type="AlphaFoldDB" id="A0A6P1BG75"/>
<proteinExistence type="predicted"/>
<organism evidence="2 3">
    <name type="scientific">Bradyrhizobium uaiense</name>
    <dbReference type="NCBI Taxonomy" id="2594946"/>
    <lineage>
        <taxon>Bacteria</taxon>
        <taxon>Pseudomonadati</taxon>
        <taxon>Pseudomonadota</taxon>
        <taxon>Alphaproteobacteria</taxon>
        <taxon>Hyphomicrobiales</taxon>
        <taxon>Nitrobacteraceae</taxon>
        <taxon>Bradyrhizobium</taxon>
    </lineage>
</organism>
<feature type="domain" description="Methyltransferase FkbM" evidence="1">
    <location>
        <begin position="55"/>
        <end position="217"/>
    </location>
</feature>
<name>A0A6P1BG75_9BRAD</name>
<keyword evidence="3" id="KW-1185">Reference proteome</keyword>
<dbReference type="PANTHER" id="PTHR34203">
    <property type="entry name" value="METHYLTRANSFERASE, FKBM FAMILY PROTEIN"/>
    <property type="match status" value="1"/>
</dbReference>
<dbReference type="Proteomes" id="UP000468531">
    <property type="component" value="Unassembled WGS sequence"/>
</dbReference>
<dbReference type="GO" id="GO:0008168">
    <property type="term" value="F:methyltransferase activity"/>
    <property type="evidence" value="ECO:0007669"/>
    <property type="project" value="UniProtKB-KW"/>
</dbReference>
<accession>A0A6P1BG75</accession>
<evidence type="ECO:0000313" key="3">
    <source>
        <dbReference type="Proteomes" id="UP000468531"/>
    </source>
</evidence>
<evidence type="ECO:0000313" key="2">
    <source>
        <dbReference type="EMBL" id="NEU97457.1"/>
    </source>
</evidence>
<dbReference type="InterPro" id="IPR006342">
    <property type="entry name" value="FkbM_mtfrase"/>
</dbReference>
<keyword evidence="2" id="KW-0808">Transferase</keyword>
<dbReference type="PANTHER" id="PTHR34203:SF15">
    <property type="entry name" value="SLL1173 PROTEIN"/>
    <property type="match status" value="1"/>
</dbReference>
<gene>
    <name evidence="2" type="ORF">FNJ47_16850</name>
</gene>
<comment type="caution">
    <text evidence="2">The sequence shown here is derived from an EMBL/GenBank/DDBJ whole genome shotgun (WGS) entry which is preliminary data.</text>
</comment>
<dbReference type="Gene3D" id="3.40.50.150">
    <property type="entry name" value="Vaccinia Virus protein VP39"/>
    <property type="match status" value="1"/>
</dbReference>
<dbReference type="Pfam" id="PF05050">
    <property type="entry name" value="Methyltransf_21"/>
    <property type="match status" value="1"/>
</dbReference>
<sequence>MRDCTPATSSRSSFRTATLPSTASAWLRNARKSRHVDIDAMRREGPAMDKTLIYDVGAHKGEDTEFYLKKGFRVVAIEAMPEFCESISKRFSEHVSSGALTVINVAVSNSPGNVKFYVDDRVSEWGTTNPEWSERNKSFGAGKGRTLTIPAAKLADILNEHGVPRYCKIDIEGNDLEALASLEGLRELPEFVSIESDKTSWKKLIEEFETFEKLGYRKYKILDQSLVSMQKCPAVPKEGKFVDWRFKTGSSGLFGDELPGTWFSALEAIEAYKNIFRGYAINGDLGLFGGGRKSMFNMVGRIQEKVFRLKGSKHYVNPATQFPPPGWYDTHAARE</sequence>
<keyword evidence="2" id="KW-0489">Methyltransferase</keyword>
<dbReference type="InterPro" id="IPR029063">
    <property type="entry name" value="SAM-dependent_MTases_sf"/>
</dbReference>
<dbReference type="GO" id="GO:0032259">
    <property type="term" value="P:methylation"/>
    <property type="evidence" value="ECO:0007669"/>
    <property type="project" value="UniProtKB-KW"/>
</dbReference>
<protein>
    <submittedName>
        <fullName evidence="2">FkbM family methyltransferase</fullName>
    </submittedName>
</protein>